<evidence type="ECO:0000256" key="7">
    <source>
        <dbReference type="HAMAP-Rule" id="MF_01235"/>
    </source>
</evidence>
<name>A0ABY7AA84_9FIRM</name>
<evidence type="ECO:0000256" key="5">
    <source>
        <dbReference type="ARBA" id="ARBA00023235"/>
    </source>
</evidence>
<dbReference type="PANTHER" id="PTHR36204">
    <property type="entry name" value="N-ACETYLMANNOSAMINE-6-PHOSPHATE 2-EPIMERASE-RELATED"/>
    <property type="match status" value="1"/>
</dbReference>
<gene>
    <name evidence="7" type="primary">nanE</name>
    <name evidence="8" type="ORF">OW255_18210</name>
</gene>
<dbReference type="InterPro" id="IPR011060">
    <property type="entry name" value="RibuloseP-bd_barrel"/>
</dbReference>
<dbReference type="SUPFAM" id="SSF51366">
    <property type="entry name" value="Ribulose-phoshate binding barrel"/>
    <property type="match status" value="1"/>
</dbReference>
<keyword evidence="9" id="KW-1185">Reference proteome</keyword>
<evidence type="ECO:0000256" key="1">
    <source>
        <dbReference type="ARBA" id="ARBA00000056"/>
    </source>
</evidence>
<reference evidence="8" key="1">
    <citation type="submission" date="2022-11" db="EMBL/GenBank/DDBJ databases">
        <title>Lacrimispora xylanolytica sy1, complete genome.</title>
        <authorList>
            <person name="Choi S."/>
        </authorList>
    </citation>
    <scope>NUCLEOTIDE SEQUENCE</scope>
    <source>
        <strain evidence="8">Sy1</strain>
    </source>
</reference>
<evidence type="ECO:0000256" key="3">
    <source>
        <dbReference type="ARBA" id="ARBA00005081"/>
    </source>
</evidence>
<dbReference type="Pfam" id="PF04131">
    <property type="entry name" value="NanE"/>
    <property type="match status" value="1"/>
</dbReference>
<accession>A0ABY7AA84</accession>
<dbReference type="EC" id="5.1.3.9" evidence="7"/>
<dbReference type="PANTHER" id="PTHR36204:SF1">
    <property type="entry name" value="N-ACETYLMANNOSAMINE-6-PHOSPHATE 2-EPIMERASE-RELATED"/>
    <property type="match status" value="1"/>
</dbReference>
<comment type="pathway">
    <text evidence="3 7">Amino-sugar metabolism; N-acetylneuraminate degradation; D-fructose 6-phosphate from N-acetylneuraminate: step 3/5.</text>
</comment>
<protein>
    <recommendedName>
        <fullName evidence="7">Putative N-acetylmannosamine-6-phosphate 2-epimerase</fullName>
        <ecNumber evidence="7">5.1.3.9</ecNumber>
    </recommendedName>
    <alternativeName>
        <fullName evidence="7">ManNAc-6-P epimerase</fullName>
    </alternativeName>
</protein>
<dbReference type="Gene3D" id="3.20.20.70">
    <property type="entry name" value="Aldolase class I"/>
    <property type="match status" value="1"/>
</dbReference>
<dbReference type="InterPro" id="IPR013785">
    <property type="entry name" value="Aldolase_TIM"/>
</dbReference>
<evidence type="ECO:0000256" key="6">
    <source>
        <dbReference type="ARBA" id="ARBA00023277"/>
    </source>
</evidence>
<dbReference type="EMBL" id="CP113524">
    <property type="protein sequence ID" value="WAJ23471.1"/>
    <property type="molecule type" value="Genomic_DNA"/>
</dbReference>
<comment type="catalytic activity">
    <reaction evidence="1 7">
        <text>an N-acyl-D-glucosamine 6-phosphate = an N-acyl-D-mannosamine 6-phosphate</text>
        <dbReference type="Rhea" id="RHEA:23932"/>
        <dbReference type="ChEBI" id="CHEBI:57599"/>
        <dbReference type="ChEBI" id="CHEBI:57666"/>
        <dbReference type="EC" id="5.1.3.9"/>
    </reaction>
</comment>
<keyword evidence="6 7" id="KW-0119">Carbohydrate metabolism</keyword>
<sequence>MGEEILHKLKGGLIVSCQALEDEPLFSSYIMSRMAYAAKEGGAVGIRANSSADIKAIKETVTLPVIGIVKKEYAGSEVYITPTIKEVDELVSCGAEIIALDATNRQRPGGETLKDFWKEVRVKYPNQLFMADCATYEEGMEASILGFDLIGTTLSGYTRETKEVKLPNLLLMKQLSRVIKGPVIAEGGIWSPEQLKEAFSAGVFAAVVGSAITRPRDITNYFVTGSGCRNGNEMR</sequence>
<dbReference type="InterPro" id="IPR007260">
    <property type="entry name" value="NanE"/>
</dbReference>
<evidence type="ECO:0000313" key="9">
    <source>
        <dbReference type="Proteomes" id="UP001163115"/>
    </source>
</evidence>
<comment type="similarity">
    <text evidence="4 7">Belongs to the NanE family.</text>
</comment>
<comment type="function">
    <text evidence="2 7">Converts N-acetylmannosamine-6-phosphate (ManNAc-6-P) to N-acetylglucosamine-6-phosphate (GlcNAc-6-P).</text>
</comment>
<organism evidence="8 9">
    <name type="scientific">Lacrimispora xylanolytica</name>
    <dbReference type="NCBI Taxonomy" id="29375"/>
    <lineage>
        <taxon>Bacteria</taxon>
        <taxon>Bacillati</taxon>
        <taxon>Bacillota</taxon>
        <taxon>Clostridia</taxon>
        <taxon>Lachnospirales</taxon>
        <taxon>Lachnospiraceae</taxon>
        <taxon>Lacrimispora</taxon>
    </lineage>
</organism>
<dbReference type="CDD" id="cd04729">
    <property type="entry name" value="NanE"/>
    <property type="match status" value="1"/>
</dbReference>
<evidence type="ECO:0000256" key="4">
    <source>
        <dbReference type="ARBA" id="ARBA00007439"/>
    </source>
</evidence>
<dbReference type="NCBIfam" id="NF002231">
    <property type="entry name" value="PRK01130.1"/>
    <property type="match status" value="1"/>
</dbReference>
<dbReference type="RefSeq" id="WP_268114891.1">
    <property type="nucleotide sequence ID" value="NZ_CP113524.1"/>
</dbReference>
<keyword evidence="5 7" id="KW-0413">Isomerase</keyword>
<dbReference type="Proteomes" id="UP001163115">
    <property type="component" value="Chromosome"/>
</dbReference>
<proteinExistence type="inferred from homology"/>
<evidence type="ECO:0000256" key="2">
    <source>
        <dbReference type="ARBA" id="ARBA00002147"/>
    </source>
</evidence>
<evidence type="ECO:0000313" key="8">
    <source>
        <dbReference type="EMBL" id="WAJ23471.1"/>
    </source>
</evidence>
<dbReference type="HAMAP" id="MF_01235">
    <property type="entry name" value="ManNAc6P_epimer"/>
    <property type="match status" value="1"/>
</dbReference>